<name>S8CZX5_9LAMI</name>
<evidence type="ECO:0008006" key="3">
    <source>
        <dbReference type="Google" id="ProtNLM"/>
    </source>
</evidence>
<dbReference type="OrthoDB" id="19768at2759"/>
<keyword evidence="2" id="KW-1185">Reference proteome</keyword>
<dbReference type="PANTHER" id="PTHR14000">
    <property type="entry name" value="FINGER CCCH DOMAIN PROTEIN, PUTATIVE (DUF3755)-RELATED"/>
    <property type="match status" value="1"/>
</dbReference>
<feature type="non-terminal residue" evidence="1">
    <location>
        <position position="1"/>
    </location>
</feature>
<comment type="caution">
    <text evidence="1">The sequence shown here is derived from an EMBL/GenBank/DDBJ whole genome shotgun (WGS) entry which is preliminary data.</text>
</comment>
<dbReference type="CDD" id="cd00167">
    <property type="entry name" value="SANT"/>
    <property type="match status" value="1"/>
</dbReference>
<dbReference type="Gene3D" id="1.10.10.60">
    <property type="entry name" value="Homeodomain-like"/>
    <property type="match status" value="1"/>
</dbReference>
<dbReference type="PANTHER" id="PTHR14000:SF45">
    <property type="entry name" value="FINGER CCCH DOMAIN PROTEIN, PUTATIVE (DUF3755)-RELATED"/>
    <property type="match status" value="1"/>
</dbReference>
<dbReference type="InterPro" id="IPR001005">
    <property type="entry name" value="SANT/Myb"/>
</dbReference>
<dbReference type="SUPFAM" id="SSF46689">
    <property type="entry name" value="Homeodomain-like"/>
    <property type="match status" value="1"/>
</dbReference>
<protein>
    <recommendedName>
        <fullName evidence="3">Myb-like domain-containing protein</fullName>
    </recommendedName>
</protein>
<reference evidence="1 2" key="1">
    <citation type="journal article" date="2013" name="BMC Genomics">
        <title>The miniature genome of a carnivorous plant Genlisea aurea contains a low number of genes and short non-coding sequences.</title>
        <authorList>
            <person name="Leushkin E.V."/>
            <person name="Sutormin R.A."/>
            <person name="Nabieva E.R."/>
            <person name="Penin A.A."/>
            <person name="Kondrashov A.S."/>
            <person name="Logacheva M.D."/>
        </authorList>
    </citation>
    <scope>NUCLEOTIDE SEQUENCE [LARGE SCALE GENOMIC DNA]</scope>
</reference>
<dbReference type="EMBL" id="AUSU01000771">
    <property type="protein sequence ID" value="EPS72610.1"/>
    <property type="molecule type" value="Genomic_DNA"/>
</dbReference>
<proteinExistence type="predicted"/>
<dbReference type="AlphaFoldDB" id="S8CZX5"/>
<dbReference type="Proteomes" id="UP000015453">
    <property type="component" value="Unassembled WGS sequence"/>
</dbReference>
<gene>
    <name evidence="1" type="ORF">M569_02154</name>
</gene>
<feature type="non-terminal residue" evidence="1">
    <location>
        <position position="148"/>
    </location>
</feature>
<accession>S8CZX5</accession>
<organism evidence="1 2">
    <name type="scientific">Genlisea aurea</name>
    <dbReference type="NCBI Taxonomy" id="192259"/>
    <lineage>
        <taxon>Eukaryota</taxon>
        <taxon>Viridiplantae</taxon>
        <taxon>Streptophyta</taxon>
        <taxon>Embryophyta</taxon>
        <taxon>Tracheophyta</taxon>
        <taxon>Spermatophyta</taxon>
        <taxon>Magnoliopsida</taxon>
        <taxon>eudicotyledons</taxon>
        <taxon>Gunneridae</taxon>
        <taxon>Pentapetalae</taxon>
        <taxon>asterids</taxon>
        <taxon>lamiids</taxon>
        <taxon>Lamiales</taxon>
        <taxon>Lentibulariaceae</taxon>
        <taxon>Genlisea</taxon>
    </lineage>
</organism>
<evidence type="ECO:0000313" key="1">
    <source>
        <dbReference type="EMBL" id="EPS72610.1"/>
    </source>
</evidence>
<sequence length="148" mass="16847">LHGVAEWGQQQQQQQQTISLDWTPQEQAILEEGLITFGCESSIIRYAKIAVLLKNKSVRDVAFRCRWMAKKESSPSPHANTTVAAARRVQVQVQVQDKKVVVSKVLPLQTTNLLHIIFFIPARGYTQQLLQQNIWTFKQITANLATHQ</sequence>
<evidence type="ECO:0000313" key="2">
    <source>
        <dbReference type="Proteomes" id="UP000015453"/>
    </source>
</evidence>
<dbReference type="InterPro" id="IPR009057">
    <property type="entry name" value="Homeodomain-like_sf"/>
</dbReference>